<sequence length="208" mass="23333">ISEADNEEVILNFLEDFKKSIGISVPRSMVPPTPNVDLYKLRKRKRNAKSSEEEPKKKEIKKEKMESSGKEKEKEIVAEEEIVAAAEEGKKKDNKRKSSGVKIVEGRTKMKHDKKSKKDDSSTESDEEILAQRLKQKTSEAYAKEMHKKISKGKFSESSKFVSSEAQIPGYDIPLTTVLPETKPINVTSSSSPDTADLDKEADTLMEG</sequence>
<protein>
    <submittedName>
        <fullName evidence="2">Uncharacterized protein</fullName>
    </submittedName>
</protein>
<feature type="region of interest" description="Disordered" evidence="1">
    <location>
        <begin position="183"/>
        <end position="208"/>
    </location>
</feature>
<accession>A0A392QA12</accession>
<reference evidence="2 3" key="1">
    <citation type="journal article" date="2018" name="Front. Plant Sci.">
        <title>Red Clover (Trifolium pratense) and Zigzag Clover (T. medium) - A Picture of Genomic Similarities and Differences.</title>
        <authorList>
            <person name="Dluhosova J."/>
            <person name="Istvanek J."/>
            <person name="Nedelnik J."/>
            <person name="Repkova J."/>
        </authorList>
    </citation>
    <scope>NUCLEOTIDE SEQUENCE [LARGE SCALE GENOMIC DNA]</scope>
    <source>
        <strain evidence="3">cv. 10/8</strain>
        <tissue evidence="2">Leaf</tissue>
    </source>
</reference>
<evidence type="ECO:0000256" key="1">
    <source>
        <dbReference type="SAM" id="MobiDB-lite"/>
    </source>
</evidence>
<evidence type="ECO:0000313" key="3">
    <source>
        <dbReference type="Proteomes" id="UP000265520"/>
    </source>
</evidence>
<feature type="compositionally biased region" description="Polar residues" evidence="1">
    <location>
        <begin position="185"/>
        <end position="194"/>
    </location>
</feature>
<feature type="compositionally biased region" description="Basic and acidic residues" evidence="1">
    <location>
        <begin position="197"/>
        <end position="208"/>
    </location>
</feature>
<name>A0A392QA12_9FABA</name>
<organism evidence="2 3">
    <name type="scientific">Trifolium medium</name>
    <dbReference type="NCBI Taxonomy" id="97028"/>
    <lineage>
        <taxon>Eukaryota</taxon>
        <taxon>Viridiplantae</taxon>
        <taxon>Streptophyta</taxon>
        <taxon>Embryophyta</taxon>
        <taxon>Tracheophyta</taxon>
        <taxon>Spermatophyta</taxon>
        <taxon>Magnoliopsida</taxon>
        <taxon>eudicotyledons</taxon>
        <taxon>Gunneridae</taxon>
        <taxon>Pentapetalae</taxon>
        <taxon>rosids</taxon>
        <taxon>fabids</taxon>
        <taxon>Fabales</taxon>
        <taxon>Fabaceae</taxon>
        <taxon>Papilionoideae</taxon>
        <taxon>50 kb inversion clade</taxon>
        <taxon>NPAAA clade</taxon>
        <taxon>Hologalegina</taxon>
        <taxon>IRL clade</taxon>
        <taxon>Trifolieae</taxon>
        <taxon>Trifolium</taxon>
    </lineage>
</organism>
<dbReference type="Proteomes" id="UP000265520">
    <property type="component" value="Unassembled WGS sequence"/>
</dbReference>
<dbReference type="AlphaFoldDB" id="A0A392QA12"/>
<feature type="compositionally biased region" description="Basic and acidic residues" evidence="1">
    <location>
        <begin position="49"/>
        <end position="77"/>
    </location>
</feature>
<evidence type="ECO:0000313" key="2">
    <source>
        <dbReference type="EMBL" id="MCI20396.1"/>
    </source>
</evidence>
<keyword evidence="3" id="KW-1185">Reference proteome</keyword>
<feature type="non-terminal residue" evidence="2">
    <location>
        <position position="208"/>
    </location>
</feature>
<feature type="region of interest" description="Disordered" evidence="1">
    <location>
        <begin position="24"/>
        <end position="142"/>
    </location>
</feature>
<dbReference type="EMBL" id="LXQA010119645">
    <property type="protein sequence ID" value="MCI20396.1"/>
    <property type="molecule type" value="Genomic_DNA"/>
</dbReference>
<comment type="caution">
    <text evidence="2">The sequence shown here is derived from an EMBL/GenBank/DDBJ whole genome shotgun (WGS) entry which is preliminary data.</text>
</comment>
<proteinExistence type="predicted"/>
<feature type="non-terminal residue" evidence="2">
    <location>
        <position position="1"/>
    </location>
</feature>